<dbReference type="InterPro" id="IPR029052">
    <property type="entry name" value="Metallo-depent_PP-like"/>
</dbReference>
<dbReference type="Proteomes" id="UP000023152">
    <property type="component" value="Unassembled WGS sequence"/>
</dbReference>
<evidence type="ECO:0000313" key="2">
    <source>
        <dbReference type="EMBL" id="ETO28989.1"/>
    </source>
</evidence>
<evidence type="ECO:0000256" key="1">
    <source>
        <dbReference type="SAM" id="MobiDB-lite"/>
    </source>
</evidence>
<dbReference type="OMA" id="HLEEVEW"/>
<dbReference type="Gene3D" id="3.60.21.10">
    <property type="match status" value="1"/>
</dbReference>
<dbReference type="PANTHER" id="PTHR37844">
    <property type="entry name" value="SER/THR PROTEIN PHOSPHATASE SUPERFAMILY (AFU_ORTHOLOGUE AFUA_1G14840)"/>
    <property type="match status" value="1"/>
</dbReference>
<accession>X6NTB9</accession>
<proteinExistence type="predicted"/>
<evidence type="ECO:0000313" key="3">
    <source>
        <dbReference type="Proteomes" id="UP000023152"/>
    </source>
</evidence>
<feature type="region of interest" description="Disordered" evidence="1">
    <location>
        <begin position="80"/>
        <end position="100"/>
    </location>
</feature>
<evidence type="ECO:0008006" key="4">
    <source>
        <dbReference type="Google" id="ProtNLM"/>
    </source>
</evidence>
<comment type="caution">
    <text evidence="2">The sequence shown here is derived from an EMBL/GenBank/DDBJ whole genome shotgun (WGS) entry which is preliminary data.</text>
</comment>
<gene>
    <name evidence="2" type="ORF">RFI_08138</name>
</gene>
<reference evidence="2 3" key="1">
    <citation type="journal article" date="2013" name="Curr. Biol.">
        <title>The Genome of the Foraminiferan Reticulomyxa filosa.</title>
        <authorList>
            <person name="Glockner G."/>
            <person name="Hulsmann N."/>
            <person name="Schleicher M."/>
            <person name="Noegel A.A."/>
            <person name="Eichinger L."/>
            <person name="Gallinger C."/>
            <person name="Pawlowski J."/>
            <person name="Sierra R."/>
            <person name="Euteneuer U."/>
            <person name="Pillet L."/>
            <person name="Moustafa A."/>
            <person name="Platzer M."/>
            <person name="Groth M."/>
            <person name="Szafranski K."/>
            <person name="Schliwa M."/>
        </authorList>
    </citation>
    <scope>NUCLEOTIDE SEQUENCE [LARGE SCALE GENOMIC DNA]</scope>
</reference>
<sequence length="261" mass="30371">AGNHEYYTSEYYHVGELIGKVCAKFKNVHFLQCNTIEFPDLLPNIKIAGCTLWMTLDEKLRAQALKEIDDYSMIEVQKSKEEIDHQSSEEPDAELPKADKERRYLTVEDTERFHNEHVTWLMNELDQLQSENLKRQDDEEKQKQLMILTHHPPTDYPSADTASSLLSCNHLEHLFQYPVCAWFFGHTRHNIEYIVQSASADTTSSTKQKEWNTVIASNKQGHLHPKITENYRTDKALHFLCNLLTTLAKLLPTKRLTPFLL</sequence>
<dbReference type="EMBL" id="ASPP01006326">
    <property type="protein sequence ID" value="ETO28989.1"/>
    <property type="molecule type" value="Genomic_DNA"/>
</dbReference>
<organism evidence="2 3">
    <name type="scientific">Reticulomyxa filosa</name>
    <dbReference type="NCBI Taxonomy" id="46433"/>
    <lineage>
        <taxon>Eukaryota</taxon>
        <taxon>Sar</taxon>
        <taxon>Rhizaria</taxon>
        <taxon>Retaria</taxon>
        <taxon>Foraminifera</taxon>
        <taxon>Monothalamids</taxon>
        <taxon>Reticulomyxidae</taxon>
        <taxon>Reticulomyxa</taxon>
    </lineage>
</organism>
<dbReference type="PANTHER" id="PTHR37844:SF2">
    <property type="entry name" value="SER_THR PROTEIN PHOSPHATASE SUPERFAMILY (AFU_ORTHOLOGUE AFUA_1G14840)"/>
    <property type="match status" value="1"/>
</dbReference>
<protein>
    <recommendedName>
        <fullName evidence="4">Calcineurin-like phosphoesterase domain-containing protein</fullName>
    </recommendedName>
</protein>
<dbReference type="OrthoDB" id="550558at2759"/>
<keyword evidence="3" id="KW-1185">Reference proteome</keyword>
<name>X6NTB9_RETFI</name>
<dbReference type="SUPFAM" id="SSF56300">
    <property type="entry name" value="Metallo-dependent phosphatases"/>
    <property type="match status" value="1"/>
</dbReference>
<feature type="non-terminal residue" evidence="2">
    <location>
        <position position="1"/>
    </location>
</feature>
<dbReference type="AlphaFoldDB" id="X6NTB9"/>